<dbReference type="RefSeq" id="WP_099150484.1">
    <property type="nucleotide sequence ID" value="NZ_PDUD01000019.1"/>
</dbReference>
<feature type="transmembrane region" description="Helical" evidence="1">
    <location>
        <begin position="12"/>
        <end position="31"/>
    </location>
</feature>
<evidence type="ECO:0000313" key="2">
    <source>
        <dbReference type="EMBL" id="PHN05892.1"/>
    </source>
</evidence>
<keyword evidence="3" id="KW-1185">Reference proteome</keyword>
<dbReference type="OrthoDB" id="1495272at2"/>
<evidence type="ECO:0000313" key="3">
    <source>
        <dbReference type="Proteomes" id="UP000223913"/>
    </source>
</evidence>
<sequence>MEDILSVQFSWGYLLSSIVLLLGLFFALQFIDRLLTRVVVMGSWMQPVHRVIRFLILVFEPLAVIWVGGIFVLINPVFHGLLLALLFLSGFTHLRNYIAGRVIQMDHHIERGARLRAGQVEGVVLEISRLGVELQTKEGLYKLSYGKLLDSGYTVIAGDEIGGFYHLQIRPKDKDSKVRHLQHLQHLFVTTPYLDWSHKPEITAHDERDQQLEARVLVREENHLHDLMALIREWGYECHLNEA</sequence>
<feature type="transmembrane region" description="Helical" evidence="1">
    <location>
        <begin position="80"/>
        <end position="98"/>
    </location>
</feature>
<dbReference type="AlphaFoldDB" id="A0A2D0NBL0"/>
<keyword evidence="1" id="KW-0472">Membrane</keyword>
<evidence type="ECO:0008006" key="4">
    <source>
        <dbReference type="Google" id="ProtNLM"/>
    </source>
</evidence>
<protein>
    <recommendedName>
        <fullName evidence="4">Mechanosensitive ion channel</fullName>
    </recommendedName>
</protein>
<organism evidence="2 3">
    <name type="scientific">Flavilitoribacter nigricans (strain ATCC 23147 / DSM 23189 / NBRC 102662 / NCIMB 1420 / SS-2)</name>
    <name type="common">Lewinella nigricans</name>
    <dbReference type="NCBI Taxonomy" id="1122177"/>
    <lineage>
        <taxon>Bacteria</taxon>
        <taxon>Pseudomonadati</taxon>
        <taxon>Bacteroidota</taxon>
        <taxon>Saprospiria</taxon>
        <taxon>Saprospirales</taxon>
        <taxon>Lewinellaceae</taxon>
        <taxon>Flavilitoribacter</taxon>
    </lineage>
</organism>
<accession>A0A2D0NBL0</accession>
<gene>
    <name evidence="2" type="ORF">CRP01_12990</name>
</gene>
<comment type="caution">
    <text evidence="2">The sequence shown here is derived from an EMBL/GenBank/DDBJ whole genome shotgun (WGS) entry which is preliminary data.</text>
</comment>
<feature type="transmembrane region" description="Helical" evidence="1">
    <location>
        <begin position="51"/>
        <end position="74"/>
    </location>
</feature>
<proteinExistence type="predicted"/>
<reference evidence="2 3" key="1">
    <citation type="submission" date="2017-10" db="EMBL/GenBank/DDBJ databases">
        <title>The draft genome sequence of Lewinella nigricans NBRC 102662.</title>
        <authorList>
            <person name="Wang K."/>
        </authorList>
    </citation>
    <scope>NUCLEOTIDE SEQUENCE [LARGE SCALE GENOMIC DNA]</scope>
    <source>
        <strain evidence="2 3">NBRC 102662</strain>
    </source>
</reference>
<dbReference type="Proteomes" id="UP000223913">
    <property type="component" value="Unassembled WGS sequence"/>
</dbReference>
<keyword evidence="1" id="KW-0812">Transmembrane</keyword>
<name>A0A2D0NBL0_FLAN2</name>
<evidence type="ECO:0000256" key="1">
    <source>
        <dbReference type="SAM" id="Phobius"/>
    </source>
</evidence>
<keyword evidence="1" id="KW-1133">Transmembrane helix</keyword>
<dbReference type="EMBL" id="PDUD01000019">
    <property type="protein sequence ID" value="PHN05892.1"/>
    <property type="molecule type" value="Genomic_DNA"/>
</dbReference>